<organism evidence="3 4">
    <name type="scientific">Polyplosphaeria fusca</name>
    <dbReference type="NCBI Taxonomy" id="682080"/>
    <lineage>
        <taxon>Eukaryota</taxon>
        <taxon>Fungi</taxon>
        <taxon>Dikarya</taxon>
        <taxon>Ascomycota</taxon>
        <taxon>Pezizomycotina</taxon>
        <taxon>Dothideomycetes</taxon>
        <taxon>Pleosporomycetidae</taxon>
        <taxon>Pleosporales</taxon>
        <taxon>Tetraplosphaeriaceae</taxon>
        <taxon>Polyplosphaeria</taxon>
    </lineage>
</organism>
<sequence length="162" mass="19278">MYYFLQSHNGIKGTARPANYFVLKNEIGLSSLELQLLTHNLCYTYVRATLGVSYASPAYYADRLCERGRCYVREWFNPSPDKRNEHKKRKDEMMDRRRKQRPPMPENDTTQKRAEARKKTEQDREDENAALGDLQRVLVDQMRRRISPKESPNRRDLLNTMY</sequence>
<comment type="caution">
    <text evidence="3">The sequence shown here is derived from an EMBL/GenBank/DDBJ whole genome shotgun (WGS) entry which is preliminary data.</text>
</comment>
<dbReference type="Proteomes" id="UP000799444">
    <property type="component" value="Unassembled WGS sequence"/>
</dbReference>
<dbReference type="InterPro" id="IPR003165">
    <property type="entry name" value="Piwi"/>
</dbReference>
<dbReference type="PROSITE" id="PS50822">
    <property type="entry name" value="PIWI"/>
    <property type="match status" value="1"/>
</dbReference>
<keyword evidence="4" id="KW-1185">Reference proteome</keyword>
<dbReference type="Pfam" id="PF02171">
    <property type="entry name" value="Piwi"/>
    <property type="match status" value="1"/>
</dbReference>
<evidence type="ECO:0000256" key="1">
    <source>
        <dbReference type="SAM" id="MobiDB-lite"/>
    </source>
</evidence>
<dbReference type="GO" id="GO:0003676">
    <property type="term" value="F:nucleic acid binding"/>
    <property type="evidence" value="ECO:0007669"/>
    <property type="project" value="InterPro"/>
</dbReference>
<name>A0A9P4V8E1_9PLEO</name>
<evidence type="ECO:0000313" key="3">
    <source>
        <dbReference type="EMBL" id="KAF2740263.1"/>
    </source>
</evidence>
<reference evidence="3" key="1">
    <citation type="journal article" date="2020" name="Stud. Mycol.">
        <title>101 Dothideomycetes genomes: a test case for predicting lifestyles and emergence of pathogens.</title>
        <authorList>
            <person name="Haridas S."/>
            <person name="Albert R."/>
            <person name="Binder M."/>
            <person name="Bloem J."/>
            <person name="Labutti K."/>
            <person name="Salamov A."/>
            <person name="Andreopoulos B."/>
            <person name="Baker S."/>
            <person name="Barry K."/>
            <person name="Bills G."/>
            <person name="Bluhm B."/>
            <person name="Cannon C."/>
            <person name="Castanera R."/>
            <person name="Culley D."/>
            <person name="Daum C."/>
            <person name="Ezra D."/>
            <person name="Gonzalez J."/>
            <person name="Henrissat B."/>
            <person name="Kuo A."/>
            <person name="Liang C."/>
            <person name="Lipzen A."/>
            <person name="Lutzoni F."/>
            <person name="Magnuson J."/>
            <person name="Mondo S."/>
            <person name="Nolan M."/>
            <person name="Ohm R."/>
            <person name="Pangilinan J."/>
            <person name="Park H.-J."/>
            <person name="Ramirez L."/>
            <person name="Alfaro M."/>
            <person name="Sun H."/>
            <person name="Tritt A."/>
            <person name="Yoshinaga Y."/>
            <person name="Zwiers L.-H."/>
            <person name="Turgeon B."/>
            <person name="Goodwin S."/>
            <person name="Spatafora J."/>
            <person name="Crous P."/>
            <person name="Grigoriev I."/>
        </authorList>
    </citation>
    <scope>NUCLEOTIDE SEQUENCE</scope>
    <source>
        <strain evidence="3">CBS 125425</strain>
    </source>
</reference>
<evidence type="ECO:0000259" key="2">
    <source>
        <dbReference type="PROSITE" id="PS50822"/>
    </source>
</evidence>
<accession>A0A9P4V8E1</accession>
<dbReference type="EMBL" id="ML996101">
    <property type="protein sequence ID" value="KAF2740263.1"/>
    <property type="molecule type" value="Genomic_DNA"/>
</dbReference>
<dbReference type="Gene3D" id="3.30.420.10">
    <property type="entry name" value="Ribonuclease H-like superfamily/Ribonuclease H"/>
    <property type="match status" value="1"/>
</dbReference>
<protein>
    <recommendedName>
        <fullName evidence="2">Piwi domain-containing protein</fullName>
    </recommendedName>
</protein>
<feature type="region of interest" description="Disordered" evidence="1">
    <location>
        <begin position="75"/>
        <end position="162"/>
    </location>
</feature>
<dbReference type="SUPFAM" id="SSF53098">
    <property type="entry name" value="Ribonuclease H-like"/>
    <property type="match status" value="1"/>
</dbReference>
<proteinExistence type="predicted"/>
<feature type="compositionally biased region" description="Basic and acidic residues" evidence="1">
    <location>
        <begin position="80"/>
        <end position="95"/>
    </location>
</feature>
<feature type="compositionally biased region" description="Basic and acidic residues" evidence="1">
    <location>
        <begin position="141"/>
        <end position="162"/>
    </location>
</feature>
<dbReference type="OrthoDB" id="10252740at2759"/>
<gene>
    <name evidence="3" type="ORF">EJ04DRAFT_508252</name>
</gene>
<dbReference type="AlphaFoldDB" id="A0A9P4V8E1"/>
<feature type="domain" description="Piwi" evidence="2">
    <location>
        <begin position="1"/>
        <end position="64"/>
    </location>
</feature>
<dbReference type="InterPro" id="IPR012337">
    <property type="entry name" value="RNaseH-like_sf"/>
</dbReference>
<dbReference type="PANTHER" id="PTHR22891">
    <property type="entry name" value="EUKARYOTIC TRANSLATION INITIATION FACTOR 2C"/>
    <property type="match status" value="1"/>
</dbReference>
<dbReference type="InterPro" id="IPR036397">
    <property type="entry name" value="RNaseH_sf"/>
</dbReference>
<evidence type="ECO:0000313" key="4">
    <source>
        <dbReference type="Proteomes" id="UP000799444"/>
    </source>
</evidence>
<feature type="compositionally biased region" description="Basic and acidic residues" evidence="1">
    <location>
        <begin position="109"/>
        <end position="122"/>
    </location>
</feature>